<name>A0A0B1QY98_9GAMM</name>
<dbReference type="InterPro" id="IPR006949">
    <property type="entry name" value="Barrel_Baseplate_J-like"/>
</dbReference>
<reference evidence="5 6" key="1">
    <citation type="submission" date="2014-11" db="EMBL/GenBank/DDBJ databases">
        <title>Genome sequencing of Pantoea rodasii ND03.</title>
        <authorList>
            <person name="Muhamad Yunos N.Y."/>
            <person name="Chan K.-G."/>
        </authorList>
    </citation>
    <scope>NUCLEOTIDE SEQUENCE [LARGE SCALE GENOMIC DNA]</scope>
    <source>
        <strain evidence="5 6">ND03</strain>
    </source>
</reference>
<comment type="similarity">
    <text evidence="1">Belongs to the Mu gp47/PBSX XkdT family.</text>
</comment>
<dbReference type="Proteomes" id="UP000030853">
    <property type="component" value="Unassembled WGS sequence"/>
</dbReference>
<dbReference type="Pfam" id="PF26078">
    <property type="entry name" value="Baseplate_J_M"/>
    <property type="match status" value="1"/>
</dbReference>
<gene>
    <name evidence="5" type="ORF">QU24_22965</name>
</gene>
<protein>
    <submittedName>
        <fullName evidence="5">Phage baseplate protein</fullName>
    </submittedName>
</protein>
<feature type="domain" description="Baseplate protein J-like barrel" evidence="2">
    <location>
        <begin position="96"/>
        <end position="176"/>
    </location>
</feature>
<evidence type="ECO:0000313" key="6">
    <source>
        <dbReference type="Proteomes" id="UP000030853"/>
    </source>
</evidence>
<dbReference type="InterPro" id="IPR058530">
    <property type="entry name" value="Baseplate_J-like_C"/>
</dbReference>
<dbReference type="PANTHER" id="PTHR37829:SF3">
    <property type="entry name" value="PROTEIN JAYE-RELATED"/>
    <property type="match status" value="1"/>
</dbReference>
<evidence type="ECO:0000313" key="5">
    <source>
        <dbReference type="EMBL" id="KHJ65743.1"/>
    </source>
</evidence>
<feature type="domain" description="Baseplate J-like C-terminal" evidence="4">
    <location>
        <begin position="278"/>
        <end position="355"/>
    </location>
</feature>
<evidence type="ECO:0000259" key="2">
    <source>
        <dbReference type="Pfam" id="PF04865"/>
    </source>
</evidence>
<dbReference type="InterPro" id="IPR058531">
    <property type="entry name" value="Baseplate_J_M"/>
</dbReference>
<comment type="caution">
    <text evidence="5">The sequence shown here is derived from an EMBL/GenBank/DDBJ whole genome shotgun (WGS) entry which is preliminary data.</text>
</comment>
<dbReference type="AlphaFoldDB" id="A0A0B1QY98"/>
<organism evidence="5 6">
    <name type="scientific">Pantoea rodasii</name>
    <dbReference type="NCBI Taxonomy" id="1076549"/>
    <lineage>
        <taxon>Bacteria</taxon>
        <taxon>Pseudomonadati</taxon>
        <taxon>Pseudomonadota</taxon>
        <taxon>Gammaproteobacteria</taxon>
        <taxon>Enterobacterales</taxon>
        <taxon>Erwiniaceae</taxon>
        <taxon>Pantoea</taxon>
    </lineage>
</organism>
<evidence type="ECO:0000259" key="4">
    <source>
        <dbReference type="Pfam" id="PF26079"/>
    </source>
</evidence>
<accession>A0A0B1QY98</accession>
<dbReference type="Pfam" id="PF26079">
    <property type="entry name" value="Baseplate_J_C"/>
    <property type="match status" value="1"/>
</dbReference>
<feature type="domain" description="Baseplate J-like central" evidence="3">
    <location>
        <begin position="197"/>
        <end position="270"/>
    </location>
</feature>
<proteinExistence type="inferred from homology"/>
<dbReference type="Pfam" id="PF04865">
    <property type="entry name" value="Baseplate_J"/>
    <property type="match status" value="1"/>
</dbReference>
<dbReference type="InterPro" id="IPR052399">
    <property type="entry name" value="Phage_Baseplate_Assmbl_Protein"/>
</dbReference>
<dbReference type="RefSeq" id="WP_039335966.1">
    <property type="nucleotide sequence ID" value="NZ_JTJJ01000111.1"/>
</dbReference>
<sequence>MADSGFSRPTLPQLITAVRSDILTRLAADSTLAELRRTDAEVYSRVIAASVHTVYGYIDYLARNLLPDLAEEDWLIRHGNMKRAPRKAATYASGYVRWDGVTGTTGIDAGVTIQRDDLVSFTTTASATPSGGVLRVPVTCDTSGVTGNTDDGITMRLTSPVTGLASAGVADTIQGGTDIEDLEVWRARIIERWYYTPQGGADADYEVWAKEVSGVTRAWTYRHWSGRGTVGIMLANSDLYDPIPDAAVVAAVQAHIEPLAPIAGSDVYAFAATPHVVDYHIRLTPDTEEIRLAVEAEIRAMNLRDGVPEGALEPSRISEAISLATGEYSHVLVSPTDEVAIAKGEVGVVGDFTWT</sequence>
<evidence type="ECO:0000259" key="3">
    <source>
        <dbReference type="Pfam" id="PF26078"/>
    </source>
</evidence>
<dbReference type="EMBL" id="JTJJ01000111">
    <property type="protein sequence ID" value="KHJ65743.1"/>
    <property type="molecule type" value="Genomic_DNA"/>
</dbReference>
<evidence type="ECO:0000256" key="1">
    <source>
        <dbReference type="ARBA" id="ARBA00038087"/>
    </source>
</evidence>
<dbReference type="PANTHER" id="PTHR37829">
    <property type="entry name" value="PHAGE-LIKE ELEMENT PBSX PROTEIN XKDT"/>
    <property type="match status" value="1"/>
</dbReference>